<protein>
    <recommendedName>
        <fullName evidence="3">1-phosphatidylinositol 4-kinase</fullName>
        <ecNumber evidence="3">2.7.1.67</ecNumber>
    </recommendedName>
</protein>
<dbReference type="PROSITE" id="PS00916">
    <property type="entry name" value="PI3_4_KINASE_2"/>
    <property type="match status" value="1"/>
</dbReference>
<dbReference type="InterPro" id="IPR045495">
    <property type="entry name" value="PI4K_N"/>
</dbReference>
<dbReference type="GO" id="GO:0060237">
    <property type="term" value="P:regulation of fungal-type cell wall organization"/>
    <property type="evidence" value="ECO:0007669"/>
    <property type="project" value="EnsemblFungi"/>
</dbReference>
<dbReference type="PANTHER" id="PTHR10048:SF15">
    <property type="entry name" value="PHOSPHATIDYLINOSITOL 4-KINASE ALPHA"/>
    <property type="match status" value="1"/>
</dbReference>
<organism evidence="10 11">
    <name type="scientific">Xylona heveae (strain CBS 132557 / TC161)</name>
    <dbReference type="NCBI Taxonomy" id="1328760"/>
    <lineage>
        <taxon>Eukaryota</taxon>
        <taxon>Fungi</taxon>
        <taxon>Dikarya</taxon>
        <taxon>Ascomycota</taxon>
        <taxon>Pezizomycotina</taxon>
        <taxon>Xylonomycetes</taxon>
        <taxon>Xylonales</taxon>
        <taxon>Xylonaceae</taxon>
        <taxon>Xylona</taxon>
    </lineage>
</organism>
<dbReference type="Pfam" id="PF19274">
    <property type="entry name" value="PI4K_N"/>
    <property type="match status" value="1"/>
</dbReference>
<dbReference type="SUPFAM" id="SSF48371">
    <property type="entry name" value="ARM repeat"/>
    <property type="match status" value="1"/>
</dbReference>
<dbReference type="Gene3D" id="3.30.1010.10">
    <property type="entry name" value="Phosphatidylinositol 3-kinase Catalytic Subunit, Chain A, domain 4"/>
    <property type="match status" value="1"/>
</dbReference>
<evidence type="ECO:0000256" key="2">
    <source>
        <dbReference type="ARBA" id="ARBA00006209"/>
    </source>
</evidence>
<dbReference type="InterPro" id="IPR000403">
    <property type="entry name" value="PI3/4_kinase_cat_dom"/>
</dbReference>
<dbReference type="GO" id="GO:0004430">
    <property type="term" value="F:1-phosphatidylinositol 4-kinase activity"/>
    <property type="evidence" value="ECO:0007669"/>
    <property type="project" value="UniProtKB-EC"/>
</dbReference>
<dbReference type="GO" id="GO:0000422">
    <property type="term" value="P:autophagy of mitochondrion"/>
    <property type="evidence" value="ECO:0007669"/>
    <property type="project" value="EnsemblFungi"/>
</dbReference>
<dbReference type="PROSITE" id="PS50290">
    <property type="entry name" value="PI3_4_KINASE_3"/>
    <property type="match status" value="1"/>
</dbReference>
<keyword evidence="5" id="KW-0547">Nucleotide-binding</keyword>
<dbReference type="InterPro" id="IPR016024">
    <property type="entry name" value="ARM-type_fold"/>
</dbReference>
<dbReference type="Gene3D" id="1.10.1070.11">
    <property type="entry name" value="Phosphatidylinositol 3-/4-kinase, catalytic domain"/>
    <property type="match status" value="1"/>
</dbReference>
<dbReference type="CDD" id="cd05167">
    <property type="entry name" value="PI4Kc_III_alpha"/>
    <property type="match status" value="1"/>
</dbReference>
<dbReference type="OrthoDB" id="10264149at2759"/>
<dbReference type="Pfam" id="PF00454">
    <property type="entry name" value="PI3_PI4_kinase"/>
    <property type="match status" value="1"/>
</dbReference>
<reference evidence="10 11" key="1">
    <citation type="journal article" date="2016" name="Fungal Biol.">
        <title>The genome of Xylona heveae provides a window into fungal endophytism.</title>
        <authorList>
            <person name="Gazis R."/>
            <person name="Kuo A."/>
            <person name="Riley R."/>
            <person name="LaButti K."/>
            <person name="Lipzen A."/>
            <person name="Lin J."/>
            <person name="Amirebrahimi M."/>
            <person name="Hesse C.N."/>
            <person name="Spatafora J.W."/>
            <person name="Henrissat B."/>
            <person name="Hainaut M."/>
            <person name="Grigoriev I.V."/>
            <person name="Hibbett D.S."/>
        </authorList>
    </citation>
    <scope>NUCLEOTIDE SEQUENCE [LARGE SCALE GENOMIC DNA]</scope>
    <source>
        <strain evidence="10 11">TC161</strain>
    </source>
</reference>
<dbReference type="SUPFAM" id="SSF56112">
    <property type="entry name" value="Protein kinase-like (PK-like)"/>
    <property type="match status" value="1"/>
</dbReference>
<evidence type="ECO:0000313" key="11">
    <source>
        <dbReference type="Proteomes" id="UP000076632"/>
    </source>
</evidence>
<dbReference type="PROSITE" id="PS00915">
    <property type="entry name" value="PI3_4_KINASE_1"/>
    <property type="match status" value="1"/>
</dbReference>
<feature type="domain" description="PI3K/PI4K catalytic" evidence="8">
    <location>
        <begin position="1626"/>
        <end position="1919"/>
    </location>
</feature>
<accession>A0A165K1V5</accession>
<dbReference type="OMA" id="MKANFFV"/>
<evidence type="ECO:0000313" key="10">
    <source>
        <dbReference type="EMBL" id="KZF26893.1"/>
    </source>
</evidence>
<dbReference type="GO" id="GO:0030866">
    <property type="term" value="P:cortical actin cytoskeleton organization"/>
    <property type="evidence" value="ECO:0007669"/>
    <property type="project" value="EnsemblFungi"/>
</dbReference>
<dbReference type="FunCoup" id="A0A165K1V5">
    <property type="interactions" value="806"/>
</dbReference>
<dbReference type="InterPro" id="IPR001263">
    <property type="entry name" value="PI3K_accessory_dom"/>
</dbReference>
<gene>
    <name evidence="10" type="ORF">L228DRAFT_21147</name>
</gene>
<feature type="domain" description="PIK helical" evidence="9">
    <location>
        <begin position="1378"/>
        <end position="1553"/>
    </location>
</feature>
<dbReference type="InParanoid" id="A0A165K1V5"/>
<evidence type="ECO:0000256" key="7">
    <source>
        <dbReference type="ARBA" id="ARBA00022840"/>
    </source>
</evidence>
<dbReference type="GO" id="GO:0006995">
    <property type="term" value="P:cellular response to nitrogen starvation"/>
    <property type="evidence" value="ECO:0007669"/>
    <property type="project" value="EnsemblFungi"/>
</dbReference>
<proteinExistence type="inferred from homology"/>
<comment type="catalytic activity">
    <reaction evidence="1">
        <text>a 1,2-diacyl-sn-glycero-3-phospho-(1D-myo-inositol) + ATP = a 1,2-diacyl-sn-glycero-3-phospho-(1D-myo-inositol 4-phosphate) + ADP + H(+)</text>
        <dbReference type="Rhea" id="RHEA:19877"/>
        <dbReference type="ChEBI" id="CHEBI:15378"/>
        <dbReference type="ChEBI" id="CHEBI:30616"/>
        <dbReference type="ChEBI" id="CHEBI:57880"/>
        <dbReference type="ChEBI" id="CHEBI:58178"/>
        <dbReference type="ChEBI" id="CHEBI:456216"/>
        <dbReference type="EC" id="2.7.1.67"/>
    </reaction>
</comment>
<name>A0A165K1V5_XYLHT</name>
<dbReference type="EMBL" id="KV407454">
    <property type="protein sequence ID" value="KZF26893.1"/>
    <property type="molecule type" value="Genomic_DNA"/>
</dbReference>
<keyword evidence="11" id="KW-1185">Reference proteome</keyword>
<evidence type="ECO:0000256" key="6">
    <source>
        <dbReference type="ARBA" id="ARBA00022777"/>
    </source>
</evidence>
<dbReference type="GO" id="GO:0046854">
    <property type="term" value="P:phosphatidylinositol phosphate biosynthetic process"/>
    <property type="evidence" value="ECO:0007669"/>
    <property type="project" value="EnsemblFungi"/>
</dbReference>
<dbReference type="GO" id="GO:0048015">
    <property type="term" value="P:phosphatidylinositol-mediated signaling"/>
    <property type="evidence" value="ECO:0007669"/>
    <property type="project" value="TreeGrafter"/>
</dbReference>
<dbReference type="InterPro" id="IPR018936">
    <property type="entry name" value="PI3/4_kinase_CS"/>
</dbReference>
<dbReference type="GO" id="GO:0005886">
    <property type="term" value="C:plasma membrane"/>
    <property type="evidence" value="ECO:0007669"/>
    <property type="project" value="EnsemblFungi"/>
</dbReference>
<keyword evidence="7" id="KW-0067">ATP-binding</keyword>
<dbReference type="GeneID" id="28895034"/>
<comment type="similarity">
    <text evidence="2">Belongs to the PI3/PI4-kinase family. Type III PI4K subfamily.</text>
</comment>
<dbReference type="PANTHER" id="PTHR10048">
    <property type="entry name" value="PHOSPHATIDYLINOSITOL KINASE"/>
    <property type="match status" value="1"/>
</dbReference>
<evidence type="ECO:0000256" key="5">
    <source>
        <dbReference type="ARBA" id="ARBA00022741"/>
    </source>
</evidence>
<dbReference type="SMART" id="SM00145">
    <property type="entry name" value="PI3Ka"/>
    <property type="match status" value="1"/>
</dbReference>
<keyword evidence="6 10" id="KW-0418">Kinase</keyword>
<evidence type="ECO:0000256" key="3">
    <source>
        <dbReference type="ARBA" id="ARBA00012169"/>
    </source>
</evidence>
<dbReference type="InterPro" id="IPR015433">
    <property type="entry name" value="PI3/4_kinase"/>
</dbReference>
<dbReference type="SMART" id="SM00146">
    <property type="entry name" value="PI3Kc"/>
    <property type="match status" value="1"/>
</dbReference>
<dbReference type="FunFam" id="1.10.1070.11:FF:000022">
    <property type="entry name" value="Phosphatidylinositol 4-kinase stt4"/>
    <property type="match status" value="1"/>
</dbReference>
<evidence type="ECO:0000259" key="9">
    <source>
        <dbReference type="PROSITE" id="PS51545"/>
    </source>
</evidence>
<dbReference type="FunFam" id="3.30.1010.10:FF:000014">
    <property type="entry name" value="Phosphatidylinositol 4-kinase STT4"/>
    <property type="match status" value="1"/>
</dbReference>
<dbReference type="GO" id="GO:0140504">
    <property type="term" value="P:microlipophagy"/>
    <property type="evidence" value="ECO:0007669"/>
    <property type="project" value="EnsemblFungi"/>
</dbReference>
<dbReference type="FunFam" id="1.25.40.70:FF:000011">
    <property type="entry name" value="Phosphatidylinositol 4-kinase alpha"/>
    <property type="match status" value="1"/>
</dbReference>
<sequence>MNDPSSYLIRRAALQKLVLLSATAPTASTASDLKRLQKSCGLVEERANGSTSETSVSKVPMRVQELDVLLSLCNAAPFLRKKEQAERLLLQLSPYFLDCQAQAISPSPFLRDIEPSPWEALAFRLTSALLSIGAGHESLRDLVHARIQSFLEKCTDLAESLVSEKNSADADSAADGSQALEIVILAVSILGFLDAAAANASFWLTEERIDLIEAFRAILSGKFMVSLERALSIIRTSHSAVPGVRDWRRNLRHYAAIGRPLGAMILQWSFMRFTMSHASLAVAEPRVLRTSNVLDILLSDKGFSLKDQALISKNKATLLADIALDEMQLLEDNSDYLQLGSAWQQRLACAVKSSALTNLTICLVLDSESVELETLLGWLENTMADPIQMANETLASVVLKCLTILAKRFPLVTASATRSLPRFLVQGAATEETVTVAAACLASILQLVSHDSVITTLYSLGNVLSSSRNADLNLNKPAMVNGVSRTNLDMPYTQQAAGSSISLTSHTDDDVIAVYGNVVHAIVEIANSCKDDKITALAQSMLIQKIGKVDSTVDARIITEAARLAVSCGALEFRSFLKLISKLSHDSIVQGNLPISNAILNARSYLSTTIEVESQFFEPYLRDLLDEIVSKGDVHTGSSRHGDAELAAREISQLLQPLSLLVSTYPTYKESVGAEVLGLFREAWFNIVVHGFNLTSNLGKEFFKNLQAIAAHTGPLVAQERADQLDSDIELNTVLRRGMDIRRTTEQRRDLAALLPSREADIKNLTYPELIFLRSAHLVETLRANSGSCSQLLMYFLDPALKSGPMGACMAAIVEDVLGIYLSKALAGNRQELAAPFIAKQLADFLVGCCHRMEKVQQVALSCVDRIIHEAPSALCQRSSLFSLLELLSIMWYSCLDAETEEYEWRSHFSSAKGNVAVELSDNYSLRRSTLNHLYKRAKSWVMRVINIAPLDVKGLLQSYLSEYDDDGAYGHISLGRSFAAEMGSALPTADQRLGAIDRDGEDWNINTASDFISQYTSRQEYRYAEPLQGHDAEWLKFIQRDRQGGIVSHHGHGKGLEDAVSLLAGIQTRITDGKFVSIGELRDALRRAAAVLCNTKDDQSAVVHYLVNIPFLLFSKQSIKLGISIWMGVINENARMEPRILTEIASCWEASVRKKQGFFNDRFHHLDPFYIKEEFAPSDREATSKRQQAAHNIIAPHFRVLQFLASHFNANRLGSPQIRRIFHRIVRVTLNGIVHATNHPLAREMHFQIILFALGILRHTNGLDAAEQWRLKDQILCAALRWFSHPSSWSFGGNRLQIKAETHLLADVEAALRNVVHLPSGTSLSLKSLQSKQELLEILLDNEQTRLIVWLFPLDHERRHYFSSRNPAKAPAENTITPLLKTAWSESTALVLQLVNRFSFPKLTNNARWLLLNFPERALDEADALQLLLGSSLPTDVSFQLKYLLYWAPVNPIAAVTYFLPAYANHPYVLQYAMRALESHSVDVTFFYVPQIVQTLRYDILGYVERYILETAKFSQLFAHQIIWNMMANAYKDEDSQIPDPLKPTLDTVMEKLIASFSGDDKDFYEREFSFFNEVTDISGKLRPYIKRPKPEKKQKIEEELRKIKVEVGVYLPSNPDGAVVGIDRKSGKPLQSHAKAPFMATFRIRKNKSHLETADVLIEDGKHNRPSEQDTFEIWQSAIFKVGDDCRQDILALQMIATFRGIFNSVGLDVFVFPYRVTATAPGCGVIDVLPNSISRDMLGREAVNGLYDYFVSKYGGPDSIRFQEARKNFVKSMAAYSVISYLLQFKDRHNGNIMVDDAGHILHIDFGFCFDIAPGGIRFERAPFKLTSEMVAVMGGSTESQAYRWFEELCIKAFLASRPFTDKLAHLVILMLDSGLPCFKPETIQHFKERFVVEKSEREAAEFMRDLIKKSYSSYSTRGYDQFQLLTNGIPY</sequence>
<dbReference type="InterPro" id="IPR042236">
    <property type="entry name" value="PI3K_accessory_sf"/>
</dbReference>
<dbReference type="Proteomes" id="UP000076632">
    <property type="component" value="Unassembled WGS sequence"/>
</dbReference>
<dbReference type="InterPro" id="IPR011009">
    <property type="entry name" value="Kinase-like_dom_sf"/>
</dbReference>
<dbReference type="EC" id="2.7.1.67" evidence="3"/>
<dbReference type="GO" id="GO:0005524">
    <property type="term" value="F:ATP binding"/>
    <property type="evidence" value="ECO:0007669"/>
    <property type="project" value="UniProtKB-KW"/>
</dbReference>
<dbReference type="InterPro" id="IPR036940">
    <property type="entry name" value="PI3/4_kinase_cat_sf"/>
</dbReference>
<dbReference type="GO" id="GO:0061909">
    <property type="term" value="P:autophagosome-lysosome fusion"/>
    <property type="evidence" value="ECO:0007669"/>
    <property type="project" value="EnsemblFungi"/>
</dbReference>
<keyword evidence="4" id="KW-0808">Transferase</keyword>
<dbReference type="Pfam" id="PF00613">
    <property type="entry name" value="PI3Ka"/>
    <property type="match status" value="1"/>
</dbReference>
<dbReference type="GO" id="GO:0005737">
    <property type="term" value="C:cytoplasm"/>
    <property type="evidence" value="ECO:0007669"/>
    <property type="project" value="TreeGrafter"/>
</dbReference>
<dbReference type="Gene3D" id="1.25.40.70">
    <property type="entry name" value="Phosphatidylinositol 3-kinase, accessory domain (PIK)"/>
    <property type="match status" value="1"/>
</dbReference>
<dbReference type="STRING" id="1328760.A0A165K1V5"/>
<dbReference type="PROSITE" id="PS51545">
    <property type="entry name" value="PIK_HELICAL"/>
    <property type="match status" value="1"/>
</dbReference>
<evidence type="ECO:0000259" key="8">
    <source>
        <dbReference type="PROSITE" id="PS50290"/>
    </source>
</evidence>
<evidence type="ECO:0000256" key="1">
    <source>
        <dbReference type="ARBA" id="ARBA00001686"/>
    </source>
</evidence>
<dbReference type="RefSeq" id="XP_018192448.1">
    <property type="nucleotide sequence ID" value="XM_018329897.1"/>
</dbReference>
<evidence type="ECO:0000256" key="4">
    <source>
        <dbReference type="ARBA" id="ARBA00022679"/>
    </source>
</evidence>